<accession>A0A8X6RBE2</accession>
<gene>
    <name evidence="1" type="primary">NCL1_03966</name>
    <name evidence="1" type="ORF">TNCV_3577131</name>
</gene>
<proteinExistence type="predicted"/>
<evidence type="ECO:0000313" key="1">
    <source>
        <dbReference type="EMBL" id="GFX91883.1"/>
    </source>
</evidence>
<keyword evidence="2" id="KW-1185">Reference proteome</keyword>
<protein>
    <submittedName>
        <fullName evidence="1">Uncharacterized protein</fullName>
    </submittedName>
</protein>
<evidence type="ECO:0000313" key="2">
    <source>
        <dbReference type="Proteomes" id="UP000887159"/>
    </source>
</evidence>
<organism evidence="1 2">
    <name type="scientific">Trichonephila clavipes</name>
    <name type="common">Golden silk orbweaver</name>
    <name type="synonym">Nephila clavipes</name>
    <dbReference type="NCBI Taxonomy" id="2585209"/>
    <lineage>
        <taxon>Eukaryota</taxon>
        <taxon>Metazoa</taxon>
        <taxon>Ecdysozoa</taxon>
        <taxon>Arthropoda</taxon>
        <taxon>Chelicerata</taxon>
        <taxon>Arachnida</taxon>
        <taxon>Araneae</taxon>
        <taxon>Araneomorphae</taxon>
        <taxon>Entelegynae</taxon>
        <taxon>Araneoidea</taxon>
        <taxon>Nephilidae</taxon>
        <taxon>Trichonephila</taxon>
    </lineage>
</organism>
<name>A0A8X6RBE2_TRICX</name>
<sequence length="105" mass="12079">MCWTTYSVVQWSVPAAETSGVRPVGKQAQWLEHRFPDWKTWVRRPMPQNTLRVHTEYVLVKSLGPKVLWAVAAETTSAEDWRIFPCPPAPCLNCGDGDRWCRHLS</sequence>
<dbReference type="AlphaFoldDB" id="A0A8X6RBE2"/>
<dbReference type="EMBL" id="BMAU01021137">
    <property type="protein sequence ID" value="GFX91883.1"/>
    <property type="molecule type" value="Genomic_DNA"/>
</dbReference>
<comment type="caution">
    <text evidence="1">The sequence shown here is derived from an EMBL/GenBank/DDBJ whole genome shotgun (WGS) entry which is preliminary data.</text>
</comment>
<reference evidence="1" key="1">
    <citation type="submission" date="2020-08" db="EMBL/GenBank/DDBJ databases">
        <title>Multicomponent nature underlies the extraordinary mechanical properties of spider dragline silk.</title>
        <authorList>
            <person name="Kono N."/>
            <person name="Nakamura H."/>
            <person name="Mori M."/>
            <person name="Yoshida Y."/>
            <person name="Ohtoshi R."/>
            <person name="Malay A.D."/>
            <person name="Moran D.A.P."/>
            <person name="Tomita M."/>
            <person name="Numata K."/>
            <person name="Arakawa K."/>
        </authorList>
    </citation>
    <scope>NUCLEOTIDE SEQUENCE</scope>
</reference>
<dbReference type="Proteomes" id="UP000887159">
    <property type="component" value="Unassembled WGS sequence"/>
</dbReference>